<dbReference type="InterPro" id="IPR024455">
    <property type="entry name" value="Phage_capsid"/>
</dbReference>
<dbReference type="SUPFAM" id="SSF49373">
    <property type="entry name" value="Invasin/intimin cell-adhesion fragments"/>
    <property type="match status" value="1"/>
</dbReference>
<dbReference type="RefSeq" id="WP_204715539.1">
    <property type="nucleotide sequence ID" value="NZ_JACJLT010000005.1"/>
</dbReference>
<dbReference type="Pfam" id="PF05065">
    <property type="entry name" value="Phage_capsid"/>
    <property type="match status" value="1"/>
</dbReference>
<accession>A0ABS2G0Z5</accession>
<dbReference type="InterPro" id="IPR054612">
    <property type="entry name" value="Phage_capsid-like_C"/>
</dbReference>
<protein>
    <submittedName>
        <fullName evidence="4">Phage major capsid protein</fullName>
    </submittedName>
</protein>
<evidence type="ECO:0000313" key="4">
    <source>
        <dbReference type="EMBL" id="MBM6874283.1"/>
    </source>
</evidence>
<dbReference type="SMART" id="SM00635">
    <property type="entry name" value="BID_2"/>
    <property type="match status" value="1"/>
</dbReference>
<evidence type="ECO:0000256" key="2">
    <source>
        <dbReference type="SAM" id="Coils"/>
    </source>
</evidence>
<dbReference type="Gene3D" id="2.60.40.1080">
    <property type="match status" value="1"/>
</dbReference>
<comment type="caution">
    <text evidence="4">The sequence shown here is derived from an EMBL/GenBank/DDBJ whole genome shotgun (WGS) entry which is preliminary data.</text>
</comment>
<proteinExistence type="predicted"/>
<dbReference type="InterPro" id="IPR003343">
    <property type="entry name" value="Big_2"/>
</dbReference>
<dbReference type="EMBL" id="JACJLT010000005">
    <property type="protein sequence ID" value="MBM6874283.1"/>
    <property type="molecule type" value="Genomic_DNA"/>
</dbReference>
<comment type="subcellular location">
    <subcellularLocation>
        <location evidence="1">Virion</location>
    </subcellularLocation>
</comment>
<dbReference type="Proteomes" id="UP000728968">
    <property type="component" value="Unassembled WGS sequence"/>
</dbReference>
<evidence type="ECO:0000256" key="1">
    <source>
        <dbReference type="ARBA" id="ARBA00004328"/>
    </source>
</evidence>
<evidence type="ECO:0000259" key="3">
    <source>
        <dbReference type="SMART" id="SM00635"/>
    </source>
</evidence>
<reference evidence="4 5" key="1">
    <citation type="journal article" date="2021" name="Sci. Rep.">
        <title>The distribution of antibiotic resistance genes in chicken gut microbiota commensals.</title>
        <authorList>
            <person name="Juricova H."/>
            <person name="Matiasovicova J."/>
            <person name="Kubasova T."/>
            <person name="Cejkova D."/>
            <person name="Rychlik I."/>
        </authorList>
    </citation>
    <scope>NUCLEOTIDE SEQUENCE [LARGE SCALE GENOMIC DNA]</scope>
    <source>
        <strain evidence="4 5">An425</strain>
    </source>
</reference>
<evidence type="ECO:0000313" key="5">
    <source>
        <dbReference type="Proteomes" id="UP000728968"/>
    </source>
</evidence>
<name>A0ABS2G0Z5_FUSMR</name>
<feature type="coiled-coil region" evidence="2">
    <location>
        <begin position="192"/>
        <end position="244"/>
    </location>
</feature>
<dbReference type="SUPFAM" id="SSF56563">
    <property type="entry name" value="Major capsid protein gp5"/>
    <property type="match status" value="1"/>
</dbReference>
<dbReference type="InterPro" id="IPR008964">
    <property type="entry name" value="Invasin/intimin_cell_adhesion"/>
</dbReference>
<sequence length="670" mass="73933">MNNNEYLKSFQLKYDKSNENPYYFEGIASTYKNIDKSGDLFLDGALDEEIGKRVPILNNHKGDILEALGYGEISRDGNNIIIKGEFIQGIELAERVVALKKGGVPISLSIGGFAKDYSYVKRSGMTVREIKVGTIKEVSVCLSGVNPKARITKSENIEDEVGEDKNMENFEKLVESQVAIAKSLETVANNLKEFQEKNLQNYEKSNQENKEAYEKAERAFQEQITELNKKNEALIAKIEKAEKDGVILGNGVDKSKLDYKKHVQAISEYIRTGVMNEYLKSEASLTTATDSGEALIPDETANEIIKGITEVSPFFRDAKVYQTTTNSLKIPVRIETENGVGGEKEGGNESGPKQKKLKYTYLTLEAGKIATVVRLTQEIIDDAGFDVLAEVSDVSKQDFSSILGYRIFNGVLGEQDDQEVENQFEGIYTNTDVTGRARLSSLIGGFTGEDVEKLASEMQKTYRIGGKFFASTKAFSHLKAMRNDDGTKRYEARGNTLIIDSYVCEEDPYMDRIEEGKYPVLFCNPKEFYAIIQRKGIGLEKDRNSKSDAWDYYSRARLGGKVRKAYAGQLLKIRSSSDPVPTSTLTSIEFSPKTGSLSSAEETKAFKVLANYSDGSQIEISSGVTFKSSDETKATVDNKGVVTAKASGSSTITASYVGLQATAKVTVSIG</sequence>
<feature type="domain" description="BIG2" evidence="3">
    <location>
        <begin position="584"/>
        <end position="666"/>
    </location>
</feature>
<organism evidence="4 5">
    <name type="scientific">Fusobacterium mortiferum</name>
    <dbReference type="NCBI Taxonomy" id="850"/>
    <lineage>
        <taxon>Bacteria</taxon>
        <taxon>Fusobacteriati</taxon>
        <taxon>Fusobacteriota</taxon>
        <taxon>Fusobacteriia</taxon>
        <taxon>Fusobacteriales</taxon>
        <taxon>Fusobacteriaceae</taxon>
        <taxon>Fusobacterium</taxon>
    </lineage>
</organism>
<keyword evidence="2" id="KW-0175">Coiled coil</keyword>
<dbReference type="NCBIfam" id="TIGR01554">
    <property type="entry name" value="major_cap_HK97"/>
    <property type="match status" value="1"/>
</dbReference>
<gene>
    <name evidence="4" type="ORF">H6A04_01175</name>
</gene>
<keyword evidence="5" id="KW-1185">Reference proteome</keyword>
<dbReference type="Pfam" id="PF02368">
    <property type="entry name" value="Big_2"/>
    <property type="match status" value="1"/>
</dbReference>